<evidence type="ECO:0000313" key="2">
    <source>
        <dbReference type="Proteomes" id="UP000225833"/>
    </source>
</evidence>
<evidence type="ECO:0000313" key="1">
    <source>
        <dbReference type="EMBL" id="PHM27752.1"/>
    </source>
</evidence>
<dbReference type="InterPro" id="IPR036928">
    <property type="entry name" value="AS_sf"/>
</dbReference>
<dbReference type="Proteomes" id="UP000225833">
    <property type="component" value="Unassembled WGS sequence"/>
</dbReference>
<dbReference type="Gene3D" id="3.90.1300.10">
    <property type="entry name" value="Amidase signature (AS) domain"/>
    <property type="match status" value="1"/>
</dbReference>
<accession>A0A2D0J0H4</accession>
<comment type="caution">
    <text evidence="1">The sequence shown here is derived from an EMBL/GenBank/DDBJ whole genome shotgun (WGS) entry which is preliminary data.</text>
</comment>
<dbReference type="AlphaFoldDB" id="A0A2D0J0H4"/>
<reference evidence="1 2" key="1">
    <citation type="journal article" date="2017" name="Nat. Microbiol.">
        <title>Natural product diversity associated with the nematode symbionts Photorhabdus and Xenorhabdus.</title>
        <authorList>
            <person name="Tobias N.J."/>
            <person name="Wolff H."/>
            <person name="Djahanschiri B."/>
            <person name="Grundmann F."/>
            <person name="Kronenwerth M."/>
            <person name="Shi Y.M."/>
            <person name="Simonyi S."/>
            <person name="Grun P."/>
            <person name="Shapiro-Ilan D."/>
            <person name="Pidot S.J."/>
            <person name="Stinear T.P."/>
            <person name="Ebersberger I."/>
            <person name="Bode H.B."/>
        </authorList>
    </citation>
    <scope>NUCLEOTIDE SEQUENCE [LARGE SCALE GENOMIC DNA]</scope>
    <source>
        <strain evidence="1 2">DSM 16342</strain>
    </source>
</reference>
<proteinExistence type="predicted"/>
<protein>
    <submittedName>
        <fullName evidence="1">Amidase</fullName>
    </submittedName>
</protein>
<gene>
    <name evidence="1" type="ORF">Xbud_02061</name>
</gene>
<sequence length="136" mass="14623">MTVTESLINTYTESDALDLAKLVKQGEVTPVELVEAAVTCIERLNPELNAVVHKLYDLGREAAASVDHNALFAGVPFLLKELVTQWKGTPAKKALLPEGLSVVRQRPLLPALFPSEKPVTEQALSGSLPPVAALWG</sequence>
<name>A0A2D0J0H4_XENBU</name>
<dbReference type="EMBL" id="NIBS01000009">
    <property type="protein sequence ID" value="PHM27752.1"/>
    <property type="molecule type" value="Genomic_DNA"/>
</dbReference>
<dbReference type="SUPFAM" id="SSF75304">
    <property type="entry name" value="Amidase signature (AS) enzymes"/>
    <property type="match status" value="1"/>
</dbReference>
<organism evidence="1 2">
    <name type="scientific">Xenorhabdus budapestensis</name>
    <dbReference type="NCBI Taxonomy" id="290110"/>
    <lineage>
        <taxon>Bacteria</taxon>
        <taxon>Pseudomonadati</taxon>
        <taxon>Pseudomonadota</taxon>
        <taxon>Gammaproteobacteria</taxon>
        <taxon>Enterobacterales</taxon>
        <taxon>Morganellaceae</taxon>
        <taxon>Xenorhabdus</taxon>
    </lineage>
</organism>